<accession>A0AAW1PMZ3</accession>
<reference evidence="1 2" key="1">
    <citation type="journal article" date="2024" name="Nat. Commun.">
        <title>Phylogenomics reveals the evolutionary origins of lichenization in chlorophyte algae.</title>
        <authorList>
            <person name="Puginier C."/>
            <person name="Libourel C."/>
            <person name="Otte J."/>
            <person name="Skaloud P."/>
            <person name="Haon M."/>
            <person name="Grisel S."/>
            <person name="Petersen M."/>
            <person name="Berrin J.G."/>
            <person name="Delaux P.M."/>
            <person name="Dal Grande F."/>
            <person name="Keller J."/>
        </authorList>
    </citation>
    <scope>NUCLEOTIDE SEQUENCE [LARGE SCALE GENOMIC DNA]</scope>
    <source>
        <strain evidence="1 2">SAG 2043</strain>
    </source>
</reference>
<dbReference type="Proteomes" id="UP001489004">
    <property type="component" value="Unassembled WGS sequence"/>
</dbReference>
<comment type="caution">
    <text evidence="1">The sequence shown here is derived from an EMBL/GenBank/DDBJ whole genome shotgun (WGS) entry which is preliminary data.</text>
</comment>
<keyword evidence="2" id="KW-1185">Reference proteome</keyword>
<sequence>MYKKKKKKGTQTRVASEGDRLMLAMKARAATAEAGRSVEADPSCCATTLSTEEYADLLDTAMRYPTPHNSLASVVALAHNGGKANQDGQTTYAALANHKQPLLDCLSYLAQHILHQINRGHHPGNGVYNKYWELQHGYAGDGAEGGRTPSHHTKTPFKLMVVSALDRLPGRVGTAKEIQDTIAATPAYQSALDWSVQKGRKTTPKWYSNCSRALGANPDLFERAGQRTTKHGALPLWKLRQVEWAEQLTHKHSAKAAIPHLGRKHR</sequence>
<evidence type="ECO:0000313" key="2">
    <source>
        <dbReference type="Proteomes" id="UP001489004"/>
    </source>
</evidence>
<name>A0AAW1PMZ3_9CHLO</name>
<evidence type="ECO:0000313" key="1">
    <source>
        <dbReference type="EMBL" id="KAK9809866.1"/>
    </source>
</evidence>
<dbReference type="EMBL" id="JALJOR010000010">
    <property type="protein sequence ID" value="KAK9809866.1"/>
    <property type="molecule type" value="Genomic_DNA"/>
</dbReference>
<protein>
    <submittedName>
        <fullName evidence="1">Uncharacterized protein</fullName>
    </submittedName>
</protein>
<proteinExistence type="predicted"/>
<dbReference type="AlphaFoldDB" id="A0AAW1PMZ3"/>
<organism evidence="1 2">
    <name type="scientific">[Myrmecia] bisecta</name>
    <dbReference type="NCBI Taxonomy" id="41462"/>
    <lineage>
        <taxon>Eukaryota</taxon>
        <taxon>Viridiplantae</taxon>
        <taxon>Chlorophyta</taxon>
        <taxon>core chlorophytes</taxon>
        <taxon>Trebouxiophyceae</taxon>
        <taxon>Trebouxiales</taxon>
        <taxon>Trebouxiaceae</taxon>
        <taxon>Myrmecia</taxon>
    </lineage>
</organism>
<gene>
    <name evidence="1" type="ORF">WJX72_000584</name>
</gene>